<dbReference type="RefSeq" id="WP_377259389.1">
    <property type="nucleotide sequence ID" value="NZ_JBHMAA010000011.1"/>
</dbReference>
<dbReference type="GO" id="GO:0016787">
    <property type="term" value="F:hydrolase activity"/>
    <property type="evidence" value="ECO:0007669"/>
    <property type="project" value="UniProtKB-KW"/>
</dbReference>
<comment type="caution">
    <text evidence="1">The sequence shown here is derived from an EMBL/GenBank/DDBJ whole genome shotgun (WGS) entry which is preliminary data.</text>
</comment>
<sequence>MQEPILDAAGYLIDLDGTLITGRTVLPDAAWLLEEVRDRFVIVSNNAEHTPRQLSRTLRALGLPVDEKDVILAGTAAIDIVAAKYPRASVLLLGSATLIAYARAKGLRIGDRTVDLVVVARDRHFTYAKLAAAAEAIAGGAGLIVAAPDGSHPGINGRPVPETGALAAAILTSTGLKNYTVVGKPETILFERGCRHLDVAPADAVMIGDNPETDGLGARRLGMGFLRVEQGIIRRSRLLAAV</sequence>
<dbReference type="Proteomes" id="UP001589692">
    <property type="component" value="Unassembled WGS sequence"/>
</dbReference>
<gene>
    <name evidence="1" type="ORF">ACFFP0_09220</name>
</gene>
<dbReference type="SUPFAM" id="SSF56784">
    <property type="entry name" value="HAD-like"/>
    <property type="match status" value="1"/>
</dbReference>
<dbReference type="InterPro" id="IPR036412">
    <property type="entry name" value="HAD-like_sf"/>
</dbReference>
<name>A0ABV6AEM5_9HYPH</name>
<dbReference type="PANTHER" id="PTHR19288">
    <property type="entry name" value="4-NITROPHENYLPHOSPHATASE-RELATED"/>
    <property type="match status" value="1"/>
</dbReference>
<evidence type="ECO:0000313" key="2">
    <source>
        <dbReference type="Proteomes" id="UP001589692"/>
    </source>
</evidence>
<reference evidence="1 2" key="1">
    <citation type="submission" date="2024-09" db="EMBL/GenBank/DDBJ databases">
        <authorList>
            <person name="Sun Q."/>
            <person name="Mori K."/>
        </authorList>
    </citation>
    <scope>NUCLEOTIDE SEQUENCE [LARGE SCALE GENOMIC DNA]</scope>
    <source>
        <strain evidence="1 2">TBRC 4938</strain>
    </source>
</reference>
<organism evidence="1 2">
    <name type="scientific">Rhizobium puerariae</name>
    <dbReference type="NCBI Taxonomy" id="1585791"/>
    <lineage>
        <taxon>Bacteria</taxon>
        <taxon>Pseudomonadati</taxon>
        <taxon>Pseudomonadota</taxon>
        <taxon>Alphaproteobacteria</taxon>
        <taxon>Hyphomicrobiales</taxon>
        <taxon>Rhizobiaceae</taxon>
        <taxon>Rhizobium/Agrobacterium group</taxon>
        <taxon>Rhizobium</taxon>
    </lineage>
</organism>
<proteinExistence type="predicted"/>
<keyword evidence="2" id="KW-1185">Reference proteome</keyword>
<keyword evidence="1" id="KW-0378">Hydrolase</keyword>
<dbReference type="Gene3D" id="3.40.50.1000">
    <property type="entry name" value="HAD superfamily/HAD-like"/>
    <property type="match status" value="2"/>
</dbReference>
<dbReference type="Pfam" id="PF13344">
    <property type="entry name" value="Hydrolase_6"/>
    <property type="match status" value="1"/>
</dbReference>
<dbReference type="PANTHER" id="PTHR19288:SF46">
    <property type="entry name" value="HALOACID DEHALOGENASE-LIKE HYDROLASE DOMAIN-CONTAINING PROTEIN 2"/>
    <property type="match status" value="1"/>
</dbReference>
<protein>
    <submittedName>
        <fullName evidence="1">HAD-IIA family hydrolase</fullName>
    </submittedName>
</protein>
<dbReference type="InterPro" id="IPR023214">
    <property type="entry name" value="HAD_sf"/>
</dbReference>
<evidence type="ECO:0000313" key="1">
    <source>
        <dbReference type="EMBL" id="MFB9949025.1"/>
    </source>
</evidence>
<dbReference type="InterPro" id="IPR006357">
    <property type="entry name" value="HAD-SF_hydro_IIA"/>
</dbReference>
<accession>A0ABV6AEM5</accession>
<dbReference type="EMBL" id="JBHMAA010000011">
    <property type="protein sequence ID" value="MFB9949025.1"/>
    <property type="molecule type" value="Genomic_DNA"/>
</dbReference>
<dbReference type="Pfam" id="PF13242">
    <property type="entry name" value="Hydrolase_like"/>
    <property type="match status" value="1"/>
</dbReference>